<dbReference type="Pfam" id="PF01497">
    <property type="entry name" value="Peripla_BP_2"/>
    <property type="match status" value="1"/>
</dbReference>
<dbReference type="PANTHER" id="PTHR30535:SF4">
    <property type="entry name" value="HEMIN-BINDING PERIPLASMIC PROTEIN HMUT"/>
    <property type="match status" value="1"/>
</dbReference>
<dbReference type="STRING" id="550983.A4R26_03630"/>
<dbReference type="Gene3D" id="3.40.50.1980">
    <property type="entry name" value="Nitrogenase molybdenum iron protein domain"/>
    <property type="match status" value="2"/>
</dbReference>
<dbReference type="PANTHER" id="PTHR30535">
    <property type="entry name" value="VITAMIN B12-BINDING PROTEIN"/>
    <property type="match status" value="1"/>
</dbReference>
<proteinExistence type="predicted"/>
<reference evidence="3" key="1">
    <citation type="submission" date="2016-04" db="EMBL/GenBank/DDBJ databases">
        <authorList>
            <person name="Chen L."/>
            <person name="Zhuang W."/>
            <person name="Wang G."/>
        </authorList>
    </citation>
    <scope>NUCLEOTIDE SEQUENCE [LARGE SCALE GENOMIC DNA]</scope>
    <source>
        <strain evidence="3">208</strain>
    </source>
</reference>
<dbReference type="InterPro" id="IPR050902">
    <property type="entry name" value="ABC_Transporter_SBP"/>
</dbReference>
<evidence type="ECO:0000313" key="3">
    <source>
        <dbReference type="Proteomes" id="UP000192276"/>
    </source>
</evidence>
<name>A0A1V9FK12_9BACT</name>
<dbReference type="EMBL" id="LWBP01000188">
    <property type="protein sequence ID" value="OQP58556.1"/>
    <property type="molecule type" value="Genomic_DNA"/>
</dbReference>
<dbReference type="InterPro" id="IPR002491">
    <property type="entry name" value="ABC_transptr_periplasmic_BD"/>
</dbReference>
<evidence type="ECO:0000259" key="1">
    <source>
        <dbReference type="PROSITE" id="PS50983"/>
    </source>
</evidence>
<dbReference type="Proteomes" id="UP000192276">
    <property type="component" value="Unassembled WGS sequence"/>
</dbReference>
<dbReference type="OrthoDB" id="9797736at2"/>
<organism evidence="2 3">
    <name type="scientific">Niastella populi</name>
    <dbReference type="NCBI Taxonomy" id="550983"/>
    <lineage>
        <taxon>Bacteria</taxon>
        <taxon>Pseudomonadati</taxon>
        <taxon>Bacteroidota</taxon>
        <taxon>Chitinophagia</taxon>
        <taxon>Chitinophagales</taxon>
        <taxon>Chitinophagaceae</taxon>
        <taxon>Niastella</taxon>
    </lineage>
</organism>
<keyword evidence="3" id="KW-1185">Reference proteome</keyword>
<dbReference type="SUPFAM" id="SSF53807">
    <property type="entry name" value="Helical backbone' metal receptor"/>
    <property type="match status" value="1"/>
</dbReference>
<accession>A0A1V9FK12</accession>
<sequence>MSMKFFFLSILLFITGNIYSRQRIVSLNGAISEMLCALGLENAIVGVDVTSNYPASLLQKNKVGHNRTISAEGILALRPTLVLGMKDQLKPEVAEQLSAANVKVHLLPQEYSVAGTRSLLVQVANATGAGEKAKQVEAAFSKQYLALHVTPVKKKVLFIYARGTGSMMVSGTGTPVDKMIQLAGAQNAVTEFTGFKQLSAESLVAANPDVILLFDSGLQSIGGADGLLKVPGVAQTNAGRNKKVVSMDGQFLSGFGLRLPEAVNELNKKLNQ</sequence>
<dbReference type="PROSITE" id="PS50983">
    <property type="entry name" value="FE_B12_PBP"/>
    <property type="match status" value="1"/>
</dbReference>
<protein>
    <submittedName>
        <fullName evidence="2">ABC transporter substrate-binding protein</fullName>
    </submittedName>
</protein>
<comment type="caution">
    <text evidence="2">The sequence shown here is derived from an EMBL/GenBank/DDBJ whole genome shotgun (WGS) entry which is preliminary data.</text>
</comment>
<evidence type="ECO:0000313" key="2">
    <source>
        <dbReference type="EMBL" id="OQP58556.1"/>
    </source>
</evidence>
<gene>
    <name evidence="2" type="ORF">A4R26_03630</name>
</gene>
<dbReference type="AlphaFoldDB" id="A0A1V9FK12"/>
<feature type="domain" description="Fe/B12 periplasmic-binding" evidence="1">
    <location>
        <begin position="23"/>
        <end position="272"/>
    </location>
</feature>